<name>A0A0A9HTU5_ARUDO</name>
<dbReference type="EMBL" id="GBRH01159575">
    <property type="protein sequence ID" value="JAE38321.1"/>
    <property type="molecule type" value="Transcribed_RNA"/>
</dbReference>
<dbReference type="AlphaFoldDB" id="A0A0A9HTU5"/>
<proteinExistence type="predicted"/>
<feature type="compositionally biased region" description="Basic and acidic residues" evidence="1">
    <location>
        <begin position="20"/>
        <end position="32"/>
    </location>
</feature>
<reference evidence="2" key="1">
    <citation type="submission" date="2014-09" db="EMBL/GenBank/DDBJ databases">
        <authorList>
            <person name="Magalhaes I.L.F."/>
            <person name="Oliveira U."/>
            <person name="Santos F.R."/>
            <person name="Vidigal T.H.D.A."/>
            <person name="Brescovit A.D."/>
            <person name="Santos A.J."/>
        </authorList>
    </citation>
    <scope>NUCLEOTIDE SEQUENCE</scope>
    <source>
        <tissue evidence="2">Shoot tissue taken approximately 20 cm above the soil surface</tissue>
    </source>
</reference>
<sequence length="32" mass="3598">MPTPATRSHSHQRVGSLHCEASKKGNDIRRCH</sequence>
<reference evidence="2" key="2">
    <citation type="journal article" date="2015" name="Data Brief">
        <title>Shoot transcriptome of the giant reed, Arundo donax.</title>
        <authorList>
            <person name="Barrero R.A."/>
            <person name="Guerrero F.D."/>
            <person name="Moolhuijzen P."/>
            <person name="Goolsby J.A."/>
            <person name="Tidwell J."/>
            <person name="Bellgard S.E."/>
            <person name="Bellgard M.I."/>
        </authorList>
    </citation>
    <scope>NUCLEOTIDE SEQUENCE</scope>
    <source>
        <tissue evidence="2">Shoot tissue taken approximately 20 cm above the soil surface</tissue>
    </source>
</reference>
<accession>A0A0A9HTU5</accession>
<evidence type="ECO:0000256" key="1">
    <source>
        <dbReference type="SAM" id="MobiDB-lite"/>
    </source>
</evidence>
<protein>
    <submittedName>
        <fullName evidence="2">Uncharacterized protein</fullName>
    </submittedName>
</protein>
<organism evidence="2">
    <name type="scientific">Arundo donax</name>
    <name type="common">Giant reed</name>
    <name type="synonym">Donax arundinaceus</name>
    <dbReference type="NCBI Taxonomy" id="35708"/>
    <lineage>
        <taxon>Eukaryota</taxon>
        <taxon>Viridiplantae</taxon>
        <taxon>Streptophyta</taxon>
        <taxon>Embryophyta</taxon>
        <taxon>Tracheophyta</taxon>
        <taxon>Spermatophyta</taxon>
        <taxon>Magnoliopsida</taxon>
        <taxon>Liliopsida</taxon>
        <taxon>Poales</taxon>
        <taxon>Poaceae</taxon>
        <taxon>PACMAD clade</taxon>
        <taxon>Arundinoideae</taxon>
        <taxon>Arundineae</taxon>
        <taxon>Arundo</taxon>
    </lineage>
</organism>
<evidence type="ECO:0000313" key="2">
    <source>
        <dbReference type="EMBL" id="JAE38321.1"/>
    </source>
</evidence>
<feature type="region of interest" description="Disordered" evidence="1">
    <location>
        <begin position="1"/>
        <end position="32"/>
    </location>
</feature>